<dbReference type="AlphaFoldDB" id="R0GLN9"/>
<evidence type="ECO:0000256" key="6">
    <source>
        <dbReference type="RuleBase" id="RU366066"/>
    </source>
</evidence>
<feature type="domain" description="FCP1 homology" evidence="7">
    <location>
        <begin position="105"/>
        <end position="288"/>
    </location>
</feature>
<keyword evidence="3 6" id="KW-0539">Nucleus</keyword>
<dbReference type="EC" id="3.1.3.16" evidence="6"/>
<dbReference type="GO" id="GO:0008420">
    <property type="term" value="F:RNA polymerase II CTD heptapeptide repeat phosphatase activity"/>
    <property type="evidence" value="ECO:0007669"/>
    <property type="project" value="UniProtKB-UniRule"/>
</dbReference>
<dbReference type="SMART" id="SM00577">
    <property type="entry name" value="CPDc"/>
    <property type="match status" value="2"/>
</dbReference>
<dbReference type="EMBL" id="KB870805">
    <property type="protein sequence ID" value="EOA36686.1"/>
    <property type="molecule type" value="Genomic_DNA"/>
</dbReference>
<keyword evidence="9" id="KW-1185">Reference proteome</keyword>
<dbReference type="STRING" id="81985.R0GLN9"/>
<comment type="catalytic activity">
    <reaction evidence="4 6">
        <text>O-phospho-L-seryl-[protein] + H2O = L-seryl-[protein] + phosphate</text>
        <dbReference type="Rhea" id="RHEA:20629"/>
        <dbReference type="Rhea" id="RHEA-COMP:9863"/>
        <dbReference type="Rhea" id="RHEA-COMP:11604"/>
        <dbReference type="ChEBI" id="CHEBI:15377"/>
        <dbReference type="ChEBI" id="CHEBI:29999"/>
        <dbReference type="ChEBI" id="CHEBI:43474"/>
        <dbReference type="ChEBI" id="CHEBI:83421"/>
        <dbReference type="EC" id="3.1.3.16"/>
    </reaction>
</comment>
<reference evidence="9" key="1">
    <citation type="journal article" date="2013" name="Nat. Genet.">
        <title>The Capsella rubella genome and the genomic consequences of rapid mating system evolution.</title>
        <authorList>
            <person name="Slotte T."/>
            <person name="Hazzouri K.M."/>
            <person name="Agren J.A."/>
            <person name="Koenig D."/>
            <person name="Maumus F."/>
            <person name="Guo Y.L."/>
            <person name="Steige K."/>
            <person name="Platts A.E."/>
            <person name="Escobar J.S."/>
            <person name="Newman L.K."/>
            <person name="Wang W."/>
            <person name="Mandakova T."/>
            <person name="Vello E."/>
            <person name="Smith L.M."/>
            <person name="Henz S.R."/>
            <person name="Steffen J."/>
            <person name="Takuno S."/>
            <person name="Brandvain Y."/>
            <person name="Coop G."/>
            <person name="Andolfatto P."/>
            <person name="Hu T.T."/>
            <person name="Blanchette M."/>
            <person name="Clark R.M."/>
            <person name="Quesneville H."/>
            <person name="Nordborg M."/>
            <person name="Gaut B.S."/>
            <person name="Lysak M.A."/>
            <person name="Jenkins J."/>
            <person name="Grimwood J."/>
            <person name="Chapman J."/>
            <person name="Prochnik S."/>
            <person name="Shu S."/>
            <person name="Rokhsar D."/>
            <person name="Schmutz J."/>
            <person name="Weigel D."/>
            <person name="Wright S.I."/>
        </authorList>
    </citation>
    <scope>NUCLEOTIDE SEQUENCE [LARGE SCALE GENOMIC DNA]</scope>
    <source>
        <strain evidence="9">cv. Monte Gargano</strain>
    </source>
</reference>
<dbReference type="SUPFAM" id="SSF56784">
    <property type="entry name" value="HAD-like"/>
    <property type="match status" value="2"/>
</dbReference>
<dbReference type="PROSITE" id="PS50969">
    <property type="entry name" value="FCP1"/>
    <property type="match status" value="2"/>
</dbReference>
<dbReference type="InterPro" id="IPR039189">
    <property type="entry name" value="Fcp1"/>
</dbReference>
<evidence type="ECO:0000256" key="2">
    <source>
        <dbReference type="ARBA" id="ARBA00022801"/>
    </source>
</evidence>
<accession>R0GLN9</accession>
<dbReference type="PANTHER" id="PTHR23081:SF22">
    <property type="entry name" value="RNA POLYMERASE II C-TERMINAL DOMAIN PHOSPHATASE-LIKE"/>
    <property type="match status" value="1"/>
</dbReference>
<comment type="subcellular location">
    <subcellularLocation>
        <location evidence="1 6">Nucleus</location>
    </subcellularLocation>
</comment>
<organism evidence="8 9">
    <name type="scientific">Capsella rubella</name>
    <dbReference type="NCBI Taxonomy" id="81985"/>
    <lineage>
        <taxon>Eukaryota</taxon>
        <taxon>Viridiplantae</taxon>
        <taxon>Streptophyta</taxon>
        <taxon>Embryophyta</taxon>
        <taxon>Tracheophyta</taxon>
        <taxon>Spermatophyta</taxon>
        <taxon>Magnoliopsida</taxon>
        <taxon>eudicotyledons</taxon>
        <taxon>Gunneridae</taxon>
        <taxon>Pentapetalae</taxon>
        <taxon>rosids</taxon>
        <taxon>malvids</taxon>
        <taxon>Brassicales</taxon>
        <taxon>Brassicaceae</taxon>
        <taxon>Camelineae</taxon>
        <taxon>Capsella</taxon>
    </lineage>
</organism>
<evidence type="ECO:0000313" key="9">
    <source>
        <dbReference type="Proteomes" id="UP000029121"/>
    </source>
</evidence>
<protein>
    <recommendedName>
        <fullName evidence="6">RNA polymerase II C-terminal domain phosphatase-like</fullName>
        <ecNumber evidence="6">3.1.3.16</ecNumber>
    </recommendedName>
</protein>
<dbReference type="Pfam" id="PF03031">
    <property type="entry name" value="NIF"/>
    <property type="match status" value="2"/>
</dbReference>
<dbReference type="InterPro" id="IPR036412">
    <property type="entry name" value="HAD-like_sf"/>
</dbReference>
<dbReference type="Gene3D" id="3.40.50.1000">
    <property type="entry name" value="HAD superfamily/HAD-like"/>
    <property type="match status" value="2"/>
</dbReference>
<evidence type="ECO:0000256" key="4">
    <source>
        <dbReference type="ARBA" id="ARBA00047761"/>
    </source>
</evidence>
<sequence length="301" mass="35654">MGTSSYAESVLKLIDPDQVYFGHQVIAREASPDYKTLELVKADDKRRVVIVDDTVDVWLYDKRNLCKITGYNNFRDHRTRSESYAEEKKDESRSKGSLASVLKFLQEKKLHLVLDLDHTLVHSRLVSDLFIKEKYLLEETDSRLDLWRCNVPSHYEYLIKLRPYVHEFLLEANKLFTMHVYTLRSSSYVKTVLKLIDPDNVYFGHRVVRKGASPYYKTLDLVLADKRRVLIVDSFDVWPYDKRNLYQITEYRYFRKLRARSESYAEQKKDESRSKGSLANVLKFLQDVHKIFKEELDCKDV</sequence>
<dbReference type="PANTHER" id="PTHR23081">
    <property type="entry name" value="RNA POLYMERASE II CTD PHOSPHATASE"/>
    <property type="match status" value="1"/>
</dbReference>
<evidence type="ECO:0000256" key="5">
    <source>
        <dbReference type="ARBA" id="ARBA00048336"/>
    </source>
</evidence>
<feature type="non-terminal residue" evidence="8">
    <location>
        <position position="301"/>
    </location>
</feature>
<evidence type="ECO:0000259" key="7">
    <source>
        <dbReference type="PROSITE" id="PS50969"/>
    </source>
</evidence>
<dbReference type="InterPro" id="IPR011947">
    <property type="entry name" value="FCP1_euk"/>
</dbReference>
<dbReference type="GO" id="GO:0005634">
    <property type="term" value="C:nucleus"/>
    <property type="evidence" value="ECO:0007669"/>
    <property type="project" value="UniProtKB-SubCell"/>
</dbReference>
<evidence type="ECO:0000256" key="1">
    <source>
        <dbReference type="ARBA" id="ARBA00004123"/>
    </source>
</evidence>
<dbReference type="eggNOG" id="KOG0323">
    <property type="taxonomic scope" value="Eukaryota"/>
</dbReference>
<dbReference type="Proteomes" id="UP000029121">
    <property type="component" value="Unassembled WGS sequence"/>
</dbReference>
<dbReference type="NCBIfam" id="TIGR02250">
    <property type="entry name" value="FCP1_euk"/>
    <property type="match status" value="1"/>
</dbReference>
<comment type="function">
    <text evidence="6">This promotes the activity of RNA polymerase II.</text>
</comment>
<proteinExistence type="predicted"/>
<evidence type="ECO:0000256" key="3">
    <source>
        <dbReference type="ARBA" id="ARBA00023242"/>
    </source>
</evidence>
<dbReference type="InterPro" id="IPR004274">
    <property type="entry name" value="FCP1_dom"/>
</dbReference>
<dbReference type="InterPro" id="IPR023214">
    <property type="entry name" value="HAD_sf"/>
</dbReference>
<gene>
    <name evidence="8" type="ORF">CARUB_v10012069mg</name>
</gene>
<comment type="catalytic activity">
    <reaction evidence="5 6">
        <text>O-phospho-L-threonyl-[protein] + H2O = L-threonyl-[protein] + phosphate</text>
        <dbReference type="Rhea" id="RHEA:47004"/>
        <dbReference type="Rhea" id="RHEA-COMP:11060"/>
        <dbReference type="Rhea" id="RHEA-COMP:11605"/>
        <dbReference type="ChEBI" id="CHEBI:15377"/>
        <dbReference type="ChEBI" id="CHEBI:30013"/>
        <dbReference type="ChEBI" id="CHEBI:43474"/>
        <dbReference type="ChEBI" id="CHEBI:61977"/>
        <dbReference type="EC" id="3.1.3.16"/>
    </reaction>
</comment>
<keyword evidence="2 6" id="KW-0378">Hydrolase</keyword>
<feature type="domain" description="FCP1 homology" evidence="7">
    <location>
        <begin position="1"/>
        <end position="105"/>
    </location>
</feature>
<evidence type="ECO:0000313" key="8">
    <source>
        <dbReference type="EMBL" id="EOA36686.1"/>
    </source>
</evidence>
<dbReference type="CDD" id="cd07521">
    <property type="entry name" value="HAD_FCP1-like"/>
    <property type="match status" value="1"/>
</dbReference>
<name>R0GLN9_9BRAS</name>